<evidence type="ECO:0000259" key="1">
    <source>
        <dbReference type="Pfam" id="PF07589"/>
    </source>
</evidence>
<dbReference type="InterPro" id="IPR013424">
    <property type="entry name" value="Ice-binding_C"/>
</dbReference>
<name>A0ABW7G0R1_9BURK</name>
<proteinExistence type="predicted"/>
<dbReference type="Proteomes" id="UP001606305">
    <property type="component" value="Unassembled WGS sequence"/>
</dbReference>
<dbReference type="EMBL" id="JBIGIA010000001">
    <property type="protein sequence ID" value="MFG6455524.1"/>
    <property type="molecule type" value="Genomic_DNA"/>
</dbReference>
<dbReference type="RefSeq" id="WP_394486183.1">
    <property type="nucleotide sequence ID" value="NZ_JBIGIA010000001.1"/>
</dbReference>
<comment type="caution">
    <text evidence="2">The sequence shown here is derived from an EMBL/GenBank/DDBJ whole genome shotgun (WGS) entry which is preliminary data.</text>
</comment>
<keyword evidence="3" id="KW-1185">Reference proteome</keyword>
<reference evidence="2 3" key="1">
    <citation type="submission" date="2024-09" db="EMBL/GenBank/DDBJ databases">
        <title>Novel species of the genus Pelomonas and Roseateles isolated from streams.</title>
        <authorList>
            <person name="Lu H."/>
        </authorList>
    </citation>
    <scope>NUCLEOTIDE SEQUENCE [LARGE SCALE GENOMIC DNA]</scope>
    <source>
        <strain evidence="2 3">BYS96W</strain>
    </source>
</reference>
<evidence type="ECO:0000313" key="3">
    <source>
        <dbReference type="Proteomes" id="UP001606305"/>
    </source>
</evidence>
<dbReference type="Pfam" id="PF07589">
    <property type="entry name" value="PEP-CTERM"/>
    <property type="match status" value="1"/>
</dbReference>
<feature type="domain" description="Ice-binding protein C-terminal" evidence="1">
    <location>
        <begin position="267"/>
        <end position="289"/>
    </location>
</feature>
<protein>
    <submittedName>
        <fullName evidence="2">PEP-CTERM sorting domain-containing protein</fullName>
    </submittedName>
</protein>
<sequence>MFKTVYDTDFKSFGYGGMRDLGTGSLDVTGTGSGTVSEAYLFWHGPSNAAATAAPTANANVTFNGTAITGTFLGISSDNCWGFANSIAYRANVTSLVTGDGTYSLDNFVKPNGIDVNGVSLVVFYDDGNTANNRDVVMFNGNDSNINNAYDADGWNITLAGIDYTAGNASAQFHVSDGQQFPDAAVIGNGQTIAPAGAVFDGSTVPAGAGGAGNGSLWDIRDFSVTSLLNPGLNNLNISSSVNSDCLSCVLIAIDLPAGAAPPTNNVPEPGSLALAGLALGGLTLAKRRRKTVDQA</sequence>
<dbReference type="NCBIfam" id="TIGR02595">
    <property type="entry name" value="PEP_CTERM"/>
    <property type="match status" value="1"/>
</dbReference>
<organism evidence="2 3">
    <name type="scientific">Pelomonas nitida</name>
    <dbReference type="NCBI Taxonomy" id="3299027"/>
    <lineage>
        <taxon>Bacteria</taxon>
        <taxon>Pseudomonadati</taxon>
        <taxon>Pseudomonadota</taxon>
        <taxon>Betaproteobacteria</taxon>
        <taxon>Burkholderiales</taxon>
        <taxon>Sphaerotilaceae</taxon>
        <taxon>Roseateles</taxon>
    </lineage>
</organism>
<accession>A0ABW7G0R1</accession>
<gene>
    <name evidence="2" type="ORF">ACG00X_01640</name>
</gene>
<evidence type="ECO:0000313" key="2">
    <source>
        <dbReference type="EMBL" id="MFG6455524.1"/>
    </source>
</evidence>